<dbReference type="InterPro" id="IPR013785">
    <property type="entry name" value="Aldolase_TIM"/>
</dbReference>
<dbReference type="InterPro" id="IPR038417">
    <property type="entry name" value="Alpga-gal_N_sf"/>
</dbReference>
<dbReference type="Pfam" id="PF02065">
    <property type="entry name" value="Melibiase"/>
    <property type="match status" value="1"/>
</dbReference>
<dbReference type="InterPro" id="IPR013780">
    <property type="entry name" value="Glyco_hydro_b"/>
</dbReference>
<dbReference type="InterPro" id="IPR031705">
    <property type="entry name" value="Glyco_hydro_36_C"/>
</dbReference>
<evidence type="ECO:0000256" key="3">
    <source>
        <dbReference type="ARBA" id="ARBA00022801"/>
    </source>
</evidence>
<evidence type="ECO:0000256" key="1">
    <source>
        <dbReference type="ARBA" id="ARBA00001255"/>
    </source>
</evidence>
<feature type="binding site" evidence="7">
    <location>
        <begin position="386"/>
        <end position="387"/>
    </location>
    <ligand>
        <name>substrate</name>
    </ligand>
</feature>
<gene>
    <name evidence="10" type="ORF">SAMN05920897_1116</name>
</gene>
<keyword evidence="11" id="KW-1185">Reference proteome</keyword>
<feature type="domain" description="Glycosyl hydrolase family 36 N-terminal" evidence="9">
    <location>
        <begin position="84"/>
        <end position="305"/>
    </location>
</feature>
<keyword evidence="4 5" id="KW-0326">Glycosidase</keyword>
<dbReference type="InterPro" id="IPR031704">
    <property type="entry name" value="Glyco_hydro_36_N"/>
</dbReference>
<protein>
    <recommendedName>
        <fullName evidence="2 5">Alpha-galactosidase</fullName>
        <ecNumber evidence="2 5">3.2.1.22</ecNumber>
    </recommendedName>
</protein>
<accession>A0A1N6TV47</accession>
<feature type="binding site" evidence="7">
    <location>
        <position position="546"/>
    </location>
    <ligand>
        <name>substrate</name>
    </ligand>
</feature>
<dbReference type="SUPFAM" id="SSF51445">
    <property type="entry name" value="(Trans)glycosidases"/>
    <property type="match status" value="1"/>
</dbReference>
<dbReference type="InterPro" id="IPR050985">
    <property type="entry name" value="Alpha-glycosidase_related"/>
</dbReference>
<evidence type="ECO:0000256" key="5">
    <source>
        <dbReference type="PIRNR" id="PIRNR005536"/>
    </source>
</evidence>
<dbReference type="PIRSF" id="PIRSF005536">
    <property type="entry name" value="Agal"/>
    <property type="match status" value="1"/>
</dbReference>
<feature type="binding site" evidence="7">
    <location>
        <position position="463"/>
    </location>
    <ligand>
        <name>substrate</name>
    </ligand>
</feature>
<dbReference type="Gene3D" id="3.20.20.70">
    <property type="entry name" value="Aldolase class I"/>
    <property type="match status" value="1"/>
</dbReference>
<dbReference type="PANTHER" id="PTHR43053:SF3">
    <property type="entry name" value="ALPHA-GALACTOSIDASE C-RELATED"/>
    <property type="match status" value="1"/>
</dbReference>
<feature type="active site" description="Nucleophile" evidence="6">
    <location>
        <position position="498"/>
    </location>
</feature>
<dbReference type="InterPro" id="IPR002252">
    <property type="entry name" value="Glyco_hydro_36"/>
</dbReference>
<feature type="domain" description="Glycosyl hydrolase family 36 C-terminal" evidence="8">
    <location>
        <begin position="668"/>
        <end position="751"/>
    </location>
</feature>
<proteinExistence type="inferred from homology"/>
<evidence type="ECO:0000313" key="10">
    <source>
        <dbReference type="EMBL" id="SIQ57127.1"/>
    </source>
</evidence>
<dbReference type="STRING" id="159291.SAMN05920897_1116"/>
<feature type="binding site" evidence="7">
    <location>
        <position position="568"/>
    </location>
    <ligand>
        <name>substrate</name>
    </ligand>
</feature>
<evidence type="ECO:0000256" key="7">
    <source>
        <dbReference type="PIRSR" id="PIRSR005536-2"/>
    </source>
</evidence>
<evidence type="ECO:0000256" key="2">
    <source>
        <dbReference type="ARBA" id="ARBA00012755"/>
    </source>
</evidence>
<dbReference type="EC" id="3.2.1.22" evidence="2 5"/>
<dbReference type="FunFam" id="3.20.20.70:FF:000118">
    <property type="entry name" value="Alpha-galactosidase"/>
    <property type="match status" value="1"/>
</dbReference>
<dbReference type="GO" id="GO:0016052">
    <property type="term" value="P:carbohydrate catabolic process"/>
    <property type="evidence" value="ECO:0007669"/>
    <property type="project" value="InterPro"/>
</dbReference>
<sequence>MMMSAGSGDLITCREGDGDRRGPIFSLRCGRPVQGGRQIRYELEVVDGTWVSSRHWGPFEAGDRPLPGRADYMTTLPWRSGQGIFSPDLLPREYPSWGTGELRAPAWMVRRHDGTRAGSLEYRGYGIHREPREVDALRPRGLPWVKHRNMEVLRVDCADPAGGVEVSLFYGVVGDIPILLRWVRVTNSGSTPVELEQVASASVDLPAEPLEMITLNGAWARERSFHRRPLGPGVQLVESRGGSSGHHHAPFVAVAEPGCCEDHGTLWGLSLVYSGNHRHQVEVDQYGQVRLQAGINPLGFAWHLKPGESFDAPLCVLGCSDQGFNGLSEALHRFVREALLPVPWRDRDRPIVANTWEAHYFDVNGEKVADLAREAARVGAEVLVLDDGWFRGRHDDTSSLGDWTPDGEKFPRGLRPVAEAVHLQGLRFGLWMEPEMVSPRSDLFRDHPEWVLGIAGRDPTLARNQLVLDLANPEVVEYLTGVIRQVLASAPIDYLKWDMNRPMSEAASPSLPADAQGEVMHRYILGLYRILEAITEEFPDLLIEGCAGGGGRFDYGMLAWTPQFWTSDQTDAIQRLEIQRGTSMLFPPETMGAHVSAVPNHQVGRVTPASLRALTALAFNYGYELDLARETEADRLVYRRFSELYRRNRGFFRRARFVRLKQGGNDWAWAAIAPDRQRALVFYVQVLAGANPGTGRLLVPGLEEYTDYRVSLLTNERCQAAPVTLSGAALQGRGLDLPPARGDYEGTLWELIARDGENNKERERGEPRDD</sequence>
<dbReference type="Gene3D" id="2.60.40.1180">
    <property type="entry name" value="Golgi alpha-mannosidase II"/>
    <property type="match status" value="1"/>
</dbReference>
<name>A0A1N6TV47_9SPIO</name>
<dbReference type="CDD" id="cd14791">
    <property type="entry name" value="GH36"/>
    <property type="match status" value="1"/>
</dbReference>
<dbReference type="RefSeq" id="WP_083943888.1">
    <property type="nucleotide sequence ID" value="NZ_FTMS01000011.1"/>
</dbReference>
<dbReference type="Gene3D" id="2.70.98.60">
    <property type="entry name" value="alpha-galactosidase from lactobacil brevis"/>
    <property type="match status" value="1"/>
</dbReference>
<evidence type="ECO:0000313" key="11">
    <source>
        <dbReference type="Proteomes" id="UP000186400"/>
    </source>
</evidence>
<keyword evidence="3 5" id="KW-0378">Hydrolase</keyword>
<dbReference type="EMBL" id="FTMS01000011">
    <property type="protein sequence ID" value="SIQ57127.1"/>
    <property type="molecule type" value="Genomic_DNA"/>
</dbReference>
<dbReference type="PANTHER" id="PTHR43053">
    <property type="entry name" value="GLYCOSIDASE FAMILY 31"/>
    <property type="match status" value="1"/>
</dbReference>
<dbReference type="Pfam" id="PF16875">
    <property type="entry name" value="Glyco_hydro_36N"/>
    <property type="match status" value="1"/>
</dbReference>
<comment type="catalytic activity">
    <reaction evidence="1 5">
        <text>Hydrolysis of terminal, non-reducing alpha-D-galactose residues in alpha-D-galactosides, including galactose oligosaccharides, galactomannans and galactolipids.</text>
        <dbReference type="EC" id="3.2.1.22"/>
    </reaction>
</comment>
<feature type="active site" description="Proton donor" evidence="6">
    <location>
        <position position="568"/>
    </location>
</feature>
<comment type="similarity">
    <text evidence="5">Belongs to the glycosyl hydrolase.</text>
</comment>
<dbReference type="OrthoDB" id="9758822at2"/>
<evidence type="ECO:0000259" key="8">
    <source>
        <dbReference type="Pfam" id="PF16874"/>
    </source>
</evidence>
<evidence type="ECO:0000256" key="4">
    <source>
        <dbReference type="ARBA" id="ARBA00023295"/>
    </source>
</evidence>
<reference evidence="10 11" key="1">
    <citation type="submission" date="2017-01" db="EMBL/GenBank/DDBJ databases">
        <authorList>
            <person name="Mah S.A."/>
            <person name="Swanson W.J."/>
            <person name="Moy G.W."/>
            <person name="Vacquier V.D."/>
        </authorList>
    </citation>
    <scope>NUCLEOTIDE SEQUENCE [LARGE SCALE GENOMIC DNA]</scope>
    <source>
        <strain evidence="10 11">ASpG1</strain>
    </source>
</reference>
<dbReference type="PRINTS" id="PR00743">
    <property type="entry name" value="GLHYDRLASE36"/>
</dbReference>
<feature type="binding site" evidence="7">
    <location>
        <begin position="496"/>
        <end position="500"/>
    </location>
    <ligand>
        <name>substrate</name>
    </ligand>
</feature>
<dbReference type="Proteomes" id="UP000186400">
    <property type="component" value="Unassembled WGS sequence"/>
</dbReference>
<organism evidence="10 11">
    <name type="scientific">Alkalispirochaeta americana</name>
    <dbReference type="NCBI Taxonomy" id="159291"/>
    <lineage>
        <taxon>Bacteria</taxon>
        <taxon>Pseudomonadati</taxon>
        <taxon>Spirochaetota</taxon>
        <taxon>Spirochaetia</taxon>
        <taxon>Spirochaetales</taxon>
        <taxon>Spirochaetaceae</taxon>
        <taxon>Alkalispirochaeta</taxon>
    </lineage>
</organism>
<evidence type="ECO:0000259" key="9">
    <source>
        <dbReference type="Pfam" id="PF16875"/>
    </source>
</evidence>
<dbReference type="GO" id="GO:0004557">
    <property type="term" value="F:alpha-galactosidase activity"/>
    <property type="evidence" value="ECO:0007669"/>
    <property type="project" value="UniProtKB-UniRule"/>
</dbReference>
<dbReference type="AlphaFoldDB" id="A0A1N6TV47"/>
<evidence type="ECO:0000256" key="6">
    <source>
        <dbReference type="PIRSR" id="PIRSR005536-1"/>
    </source>
</evidence>
<dbReference type="InterPro" id="IPR017853">
    <property type="entry name" value="GH"/>
</dbReference>
<dbReference type="Pfam" id="PF16874">
    <property type="entry name" value="Glyco_hydro_36C"/>
    <property type="match status" value="1"/>
</dbReference>
<feature type="binding site" evidence="7">
    <location>
        <position position="219"/>
    </location>
    <ligand>
        <name>substrate</name>
    </ligand>
</feature>